<dbReference type="PANTHER" id="PTHR35010">
    <property type="entry name" value="BLL4672 PROTEIN-RELATED"/>
    <property type="match status" value="1"/>
</dbReference>
<proteinExistence type="predicted"/>
<gene>
    <name evidence="2" type="ORF">Smic_81500</name>
</gene>
<dbReference type="Proteomes" id="UP000498740">
    <property type="component" value="Unassembled WGS sequence"/>
</dbReference>
<protein>
    <recommendedName>
        <fullName evidence="1">MmyB-like transcription regulator ligand binding domain-containing protein</fullName>
    </recommendedName>
</protein>
<comment type="caution">
    <text evidence="2">The sequence shown here is derived from an EMBL/GenBank/DDBJ whole genome shotgun (WGS) entry which is preliminary data.</text>
</comment>
<dbReference type="Pfam" id="PF17765">
    <property type="entry name" value="MLTR_LBD"/>
    <property type="match status" value="1"/>
</dbReference>
<organism evidence="2 3">
    <name type="scientific">Streptomyces microflavus</name>
    <name type="common">Streptomyces lipmanii</name>
    <dbReference type="NCBI Taxonomy" id="1919"/>
    <lineage>
        <taxon>Bacteria</taxon>
        <taxon>Bacillati</taxon>
        <taxon>Actinomycetota</taxon>
        <taxon>Actinomycetes</taxon>
        <taxon>Kitasatosporales</taxon>
        <taxon>Streptomycetaceae</taxon>
        <taxon>Streptomyces</taxon>
    </lineage>
</organism>
<dbReference type="EMBL" id="BLWD01000002">
    <property type="protein sequence ID" value="GFN09594.1"/>
    <property type="molecule type" value="Genomic_DNA"/>
</dbReference>
<evidence type="ECO:0000313" key="2">
    <source>
        <dbReference type="EMBL" id="GFN09594.1"/>
    </source>
</evidence>
<dbReference type="PANTHER" id="PTHR35010:SF2">
    <property type="entry name" value="BLL4672 PROTEIN"/>
    <property type="match status" value="1"/>
</dbReference>
<dbReference type="InterPro" id="IPR041413">
    <property type="entry name" value="MLTR_LBD"/>
</dbReference>
<sequence length="88" mass="9760">MGELSVKNDEFRRLWATHNVKEKGHGIKRIRHPLVGDMALSYETLHLPDDEEQCLVVYHAEPDSESAQALHLLASWGADAVRADVGGA</sequence>
<accession>A0A7J0D633</accession>
<evidence type="ECO:0000313" key="3">
    <source>
        <dbReference type="Proteomes" id="UP000498740"/>
    </source>
</evidence>
<reference evidence="2 3" key="1">
    <citation type="submission" date="2020-05" db="EMBL/GenBank/DDBJ databases">
        <title>Whole genome shotgun sequence of Streptomyces microflavus NBRC 13062.</title>
        <authorList>
            <person name="Komaki H."/>
            <person name="Tamura T."/>
        </authorList>
    </citation>
    <scope>NUCLEOTIDE SEQUENCE [LARGE SCALE GENOMIC DNA]</scope>
    <source>
        <strain evidence="2 3">NBRC 13062</strain>
    </source>
</reference>
<feature type="domain" description="MmyB-like transcription regulator ligand binding" evidence="1">
    <location>
        <begin position="2"/>
        <end position="73"/>
    </location>
</feature>
<dbReference type="AlphaFoldDB" id="A0A7J0D633"/>
<dbReference type="Gene3D" id="3.30.450.180">
    <property type="match status" value="1"/>
</dbReference>
<evidence type="ECO:0000259" key="1">
    <source>
        <dbReference type="Pfam" id="PF17765"/>
    </source>
</evidence>
<name>A0A7J0D633_STRMI</name>